<keyword evidence="4" id="KW-0274">FAD</keyword>
<dbReference type="EC" id="1.1.5.3" evidence="6"/>
<dbReference type="Pfam" id="PF16901">
    <property type="entry name" value="DAO_C"/>
    <property type="match status" value="1"/>
</dbReference>
<dbReference type="GO" id="GO:0004368">
    <property type="term" value="F:glycerol-3-phosphate dehydrogenase (quinone) activity"/>
    <property type="evidence" value="ECO:0007669"/>
    <property type="project" value="UniProtKB-EC"/>
</dbReference>
<dbReference type="PRINTS" id="PR01001">
    <property type="entry name" value="FADG3PDH"/>
</dbReference>
<feature type="domain" description="Alpha-glycerophosphate oxidase C-terminal" evidence="8">
    <location>
        <begin position="393"/>
        <end position="491"/>
    </location>
</feature>
<dbReference type="Gene3D" id="6.10.250.1890">
    <property type="match status" value="1"/>
</dbReference>
<evidence type="ECO:0000256" key="5">
    <source>
        <dbReference type="ARBA" id="ARBA00023002"/>
    </source>
</evidence>
<protein>
    <recommendedName>
        <fullName evidence="6">Glycerol-3-phosphate dehydrogenase</fullName>
        <ecNumber evidence="6">1.1.5.3</ecNumber>
    </recommendedName>
</protein>
<evidence type="ECO:0000256" key="4">
    <source>
        <dbReference type="ARBA" id="ARBA00022827"/>
    </source>
</evidence>
<evidence type="ECO:0000313" key="10">
    <source>
        <dbReference type="Proteomes" id="UP001595711"/>
    </source>
</evidence>
<accession>A0ABV7VD74</accession>
<sequence length="509" mass="56418">MMSEPADLLVIGGGVNGTGIARDAAGRGLSVILAERGDLAGATSSAATKLIHGGLRYLEHYEFRLVREALGERETLMRMAPHIIWPLRFVLPHHPGLRPAWMIRIGLFLYDYLAGRQTLPGSVGLDFTGNDPRGTPLKPEFKRGFEYSDCWVDDARLVVLNAMDARRLGAQIFTRTAVTAARRDGGLWHVTLTDQVSGTSREVTARGIVNAGGPWVRETLTGAFGQTPKNSVRLIKGSHIVTRRLFDGDHCYIFQNADNRIIFAIPYQHDFTLIGTTDIQLDRLDGPPRISEEETDYLLSAASEYFRQPVTRDAIVWSYAGVRPLYDDGDNDPSAITRDYVLDLDAGSPQKQEAPLLSVYGGKLTTYRRLSEHAMQKIAPFYPQLGKPWSGGTPLPGGDLGGKSFATFVADLQQRHPQLDPAWLARLARRHGVAVAEILGDAKTTADLGEAFGGGLYAREVDYLMRREWAREADDVLWRRTKCGLWASAADRERLSNWMAHHKPNEDSV</sequence>
<evidence type="ECO:0000256" key="6">
    <source>
        <dbReference type="RuleBase" id="RU361217"/>
    </source>
</evidence>
<dbReference type="PANTHER" id="PTHR11985">
    <property type="entry name" value="GLYCEROL-3-PHOSPHATE DEHYDROGENASE"/>
    <property type="match status" value="1"/>
</dbReference>
<dbReference type="InterPro" id="IPR000447">
    <property type="entry name" value="G3P_DH_FAD-dep"/>
</dbReference>
<evidence type="ECO:0000259" key="8">
    <source>
        <dbReference type="Pfam" id="PF16901"/>
    </source>
</evidence>
<evidence type="ECO:0000256" key="2">
    <source>
        <dbReference type="ARBA" id="ARBA00007330"/>
    </source>
</evidence>
<dbReference type="InterPro" id="IPR006076">
    <property type="entry name" value="FAD-dep_OxRdtase"/>
</dbReference>
<evidence type="ECO:0000259" key="7">
    <source>
        <dbReference type="Pfam" id="PF01266"/>
    </source>
</evidence>
<proteinExistence type="inferred from homology"/>
<name>A0ABV7VD74_9PROT</name>
<keyword evidence="3 6" id="KW-0285">Flavoprotein</keyword>
<dbReference type="NCBIfam" id="NF008899">
    <property type="entry name" value="PRK12266.1"/>
    <property type="match status" value="1"/>
</dbReference>
<comment type="cofactor">
    <cofactor evidence="1 6">
        <name>FAD</name>
        <dbReference type="ChEBI" id="CHEBI:57692"/>
    </cofactor>
</comment>
<dbReference type="Proteomes" id="UP001595711">
    <property type="component" value="Unassembled WGS sequence"/>
</dbReference>
<keyword evidence="10" id="KW-1185">Reference proteome</keyword>
<dbReference type="Gene3D" id="3.30.9.10">
    <property type="entry name" value="D-Amino Acid Oxidase, subunit A, domain 2"/>
    <property type="match status" value="1"/>
</dbReference>
<dbReference type="PANTHER" id="PTHR11985:SF15">
    <property type="entry name" value="GLYCEROL-3-PHOSPHATE DEHYDROGENASE, MITOCHONDRIAL"/>
    <property type="match status" value="1"/>
</dbReference>
<dbReference type="Pfam" id="PF01266">
    <property type="entry name" value="DAO"/>
    <property type="match status" value="1"/>
</dbReference>
<dbReference type="SUPFAM" id="SSF51905">
    <property type="entry name" value="FAD/NAD(P)-binding domain"/>
    <property type="match status" value="1"/>
</dbReference>
<organism evidence="9 10">
    <name type="scientific">Ferrovibrio xuzhouensis</name>
    <dbReference type="NCBI Taxonomy" id="1576914"/>
    <lineage>
        <taxon>Bacteria</taxon>
        <taxon>Pseudomonadati</taxon>
        <taxon>Pseudomonadota</taxon>
        <taxon>Alphaproteobacteria</taxon>
        <taxon>Rhodospirillales</taxon>
        <taxon>Rhodospirillaceae</taxon>
        <taxon>Ferrovibrio</taxon>
    </lineage>
</organism>
<dbReference type="InterPro" id="IPR038299">
    <property type="entry name" value="DAO_C_sf"/>
</dbReference>
<dbReference type="InterPro" id="IPR031656">
    <property type="entry name" value="DAO_C"/>
</dbReference>
<evidence type="ECO:0000313" key="9">
    <source>
        <dbReference type="EMBL" id="MFC3674113.1"/>
    </source>
</evidence>
<dbReference type="SUPFAM" id="SSF54373">
    <property type="entry name" value="FAD-linked reductases, C-terminal domain"/>
    <property type="match status" value="1"/>
</dbReference>
<dbReference type="NCBIfam" id="NF009906">
    <property type="entry name" value="PRK13369.1"/>
    <property type="match status" value="1"/>
</dbReference>
<dbReference type="Gene3D" id="1.10.8.870">
    <property type="entry name" value="Alpha-glycerophosphate oxidase, cap domain"/>
    <property type="match status" value="1"/>
</dbReference>
<dbReference type="Gene3D" id="3.50.50.60">
    <property type="entry name" value="FAD/NAD(P)-binding domain"/>
    <property type="match status" value="1"/>
</dbReference>
<gene>
    <name evidence="9" type="primary">glpD</name>
    <name evidence="9" type="ORF">ACFOOQ_01075</name>
</gene>
<comment type="caution">
    <text evidence="9">The sequence shown here is derived from an EMBL/GenBank/DDBJ whole genome shotgun (WGS) entry which is preliminary data.</text>
</comment>
<evidence type="ECO:0000256" key="3">
    <source>
        <dbReference type="ARBA" id="ARBA00022630"/>
    </source>
</evidence>
<evidence type="ECO:0000256" key="1">
    <source>
        <dbReference type="ARBA" id="ARBA00001974"/>
    </source>
</evidence>
<dbReference type="EMBL" id="JBHRYJ010000001">
    <property type="protein sequence ID" value="MFC3674113.1"/>
    <property type="molecule type" value="Genomic_DNA"/>
</dbReference>
<feature type="domain" description="FAD dependent oxidoreductase" evidence="7">
    <location>
        <begin position="7"/>
        <end position="330"/>
    </location>
</feature>
<dbReference type="RefSeq" id="WP_379720469.1">
    <property type="nucleotide sequence ID" value="NZ_JBHRYJ010000001.1"/>
</dbReference>
<keyword evidence="5 6" id="KW-0560">Oxidoreductase</keyword>
<dbReference type="PROSITE" id="PS00977">
    <property type="entry name" value="FAD_G3PDH_1"/>
    <property type="match status" value="1"/>
</dbReference>
<comment type="similarity">
    <text evidence="2 6">Belongs to the FAD-dependent glycerol-3-phosphate dehydrogenase family.</text>
</comment>
<dbReference type="InterPro" id="IPR036188">
    <property type="entry name" value="FAD/NAD-bd_sf"/>
</dbReference>
<reference evidence="10" key="1">
    <citation type="journal article" date="2019" name="Int. J. Syst. Evol. Microbiol.">
        <title>The Global Catalogue of Microorganisms (GCM) 10K type strain sequencing project: providing services to taxonomists for standard genome sequencing and annotation.</title>
        <authorList>
            <consortium name="The Broad Institute Genomics Platform"/>
            <consortium name="The Broad Institute Genome Sequencing Center for Infectious Disease"/>
            <person name="Wu L."/>
            <person name="Ma J."/>
        </authorList>
    </citation>
    <scope>NUCLEOTIDE SEQUENCE [LARGE SCALE GENOMIC DNA]</scope>
    <source>
        <strain evidence="10">KCTC 42182</strain>
    </source>
</reference>
<comment type="catalytic activity">
    <reaction evidence="6">
        <text>a quinone + sn-glycerol 3-phosphate = dihydroxyacetone phosphate + a quinol</text>
        <dbReference type="Rhea" id="RHEA:18977"/>
        <dbReference type="ChEBI" id="CHEBI:24646"/>
        <dbReference type="ChEBI" id="CHEBI:57597"/>
        <dbReference type="ChEBI" id="CHEBI:57642"/>
        <dbReference type="ChEBI" id="CHEBI:132124"/>
        <dbReference type="EC" id="1.1.5.3"/>
    </reaction>
</comment>